<evidence type="ECO:0000313" key="1">
    <source>
        <dbReference type="Ensembl" id="ENSAOWP00000000483.1"/>
    </source>
</evidence>
<dbReference type="AlphaFoldDB" id="A0A8B9NUF8"/>
<dbReference type="PANTHER" id="PTHR17125:SF2">
    <property type="entry name" value="OUTER DENSE FIBER PROTEIN 1"/>
    <property type="match status" value="1"/>
</dbReference>
<protein>
    <submittedName>
        <fullName evidence="1">Uncharacterized protein</fullName>
    </submittedName>
</protein>
<evidence type="ECO:0000313" key="2">
    <source>
        <dbReference type="Proteomes" id="UP000694424"/>
    </source>
</evidence>
<dbReference type="PANTHER" id="PTHR17125">
    <property type="entry name" value="OUTER DENSE FIBER PROTEIN 1"/>
    <property type="match status" value="1"/>
</dbReference>
<dbReference type="Proteomes" id="UP000694424">
    <property type="component" value="Unplaced"/>
</dbReference>
<organism evidence="1 2">
    <name type="scientific">Apteryx owenii</name>
    <name type="common">Little spotted kiwi</name>
    <dbReference type="NCBI Taxonomy" id="8824"/>
    <lineage>
        <taxon>Eukaryota</taxon>
        <taxon>Metazoa</taxon>
        <taxon>Chordata</taxon>
        <taxon>Craniata</taxon>
        <taxon>Vertebrata</taxon>
        <taxon>Euteleostomi</taxon>
        <taxon>Archelosauria</taxon>
        <taxon>Archosauria</taxon>
        <taxon>Dinosauria</taxon>
        <taxon>Saurischia</taxon>
        <taxon>Theropoda</taxon>
        <taxon>Coelurosauria</taxon>
        <taxon>Aves</taxon>
        <taxon>Palaeognathae</taxon>
        <taxon>Apterygiformes</taxon>
        <taxon>Apterygidae</taxon>
        <taxon>Apteryx</taxon>
    </lineage>
</organism>
<dbReference type="InterPro" id="IPR037389">
    <property type="entry name" value="ODFP"/>
</dbReference>
<accession>A0A8B9NUF8</accession>
<reference evidence="1" key="1">
    <citation type="submission" date="2025-08" db="UniProtKB">
        <authorList>
            <consortium name="Ensembl"/>
        </authorList>
    </citation>
    <scope>IDENTIFICATION</scope>
</reference>
<dbReference type="GO" id="GO:0099513">
    <property type="term" value="C:polymeric cytoskeletal fiber"/>
    <property type="evidence" value="ECO:0007669"/>
    <property type="project" value="InterPro"/>
</dbReference>
<proteinExistence type="predicted"/>
<dbReference type="Ensembl" id="ENSAOWT00000000568.1">
    <property type="protein sequence ID" value="ENSAOWP00000000483.1"/>
    <property type="gene ID" value="ENSAOWG00000000393.1"/>
</dbReference>
<name>A0A8B9NUF8_APTOW</name>
<keyword evidence="2" id="KW-1185">Reference proteome</keyword>
<reference evidence="1" key="2">
    <citation type="submission" date="2025-09" db="UniProtKB">
        <authorList>
            <consortium name="Ensembl"/>
        </authorList>
    </citation>
    <scope>IDENTIFICATION</scope>
</reference>
<sequence length="267" mass="29463">MSLCSRFLEDATRELRKADREIKRQLKVLDLQLPRLCDDLLPPCVCSGRPRCPCDPLCRASCLIDPTVSYLLLLSSRVTIHPSVSWTERLSSCFYFRTQRRLNKMLNSSHDHKLLALMDVKGFDPDEVTVKVKDGKVKVLAGSSKQPQPGSTWAQCGSVHCSSHGACAVATGDPRLPCLCPCPGCRKAPARGTACPCSPKATPAHCVTLMPFGPDWSSQQHFCLSSSECSRGQLAPQASSQNHWCCGTCSVKRYNKWLRIILALSSW</sequence>